<dbReference type="Gene3D" id="3.90.1750.20">
    <property type="entry name" value="Putative Large Serine Recombinase, Chain B, Domain 2"/>
    <property type="match status" value="1"/>
</dbReference>
<dbReference type="Gene3D" id="3.40.50.1390">
    <property type="entry name" value="Resolvase, N-terminal catalytic domain"/>
    <property type="match status" value="1"/>
</dbReference>
<dbReference type="InterPro" id="IPR038109">
    <property type="entry name" value="DNA_bind_recomb_sf"/>
</dbReference>
<accession>A0A267MM62</accession>
<sequence length="460" mass="54277">MNCAVYVRVSTEKEIQDSSMAHQEKFFQKYVREKGLTIYKIYKDRESACSLKNRVGLKKLIKDSEEKKFNIVLTKSISRFARNTLEGLTIIRQFKEKNIRFITIEDSFDSDEYDEFTFTILLSLAQKESEKISERISFGKLCRAKEGHFNGSIVPYGYMKLDKNTILPKEDISTLVVKKIFDMYASGEGLASIARNLNNNKYPTPSQSRGIIQKNKWHESTIRNILSNEFYIGNLIQNRSKNKNLLTKKRYKKEKNEFIYKLKTHQPIIDEDLFYEVQKKLRNNKYKKCPNTSLFSNKLYCQKCGCKMYYRKNADRYLCSTYIKKGKHICSGVSIKEDRIKEKFIDEIKDGILTKISYYDNQEIEKTIKNIDENIETIKNRQNKLVDYLLDVVIDENTYKVKSSILEREIELLKKEREGISKIIKDSDKICTIDKEFISRYVKRIVVSKENIEIEYRVNL</sequence>
<dbReference type="RefSeq" id="WP_095132907.1">
    <property type="nucleotide sequence ID" value="NZ_NIBG01000005.1"/>
</dbReference>
<dbReference type="PANTHER" id="PTHR30461">
    <property type="entry name" value="DNA-INVERTASE FROM LAMBDOID PROPHAGE"/>
    <property type="match status" value="1"/>
</dbReference>
<keyword evidence="4" id="KW-1185">Reference proteome</keyword>
<protein>
    <recommendedName>
        <fullName evidence="5">Recombinase family protein</fullName>
    </recommendedName>
</protein>
<dbReference type="SMART" id="SM00857">
    <property type="entry name" value="Resolvase"/>
    <property type="match status" value="1"/>
</dbReference>
<dbReference type="InterPro" id="IPR050639">
    <property type="entry name" value="SSR_resolvase"/>
</dbReference>
<organism evidence="3 4">
    <name type="scientific">Anaeromicrobium sediminis</name>
    <dbReference type="NCBI Taxonomy" id="1478221"/>
    <lineage>
        <taxon>Bacteria</taxon>
        <taxon>Bacillati</taxon>
        <taxon>Bacillota</taxon>
        <taxon>Clostridia</taxon>
        <taxon>Peptostreptococcales</taxon>
        <taxon>Thermotaleaceae</taxon>
        <taxon>Anaeromicrobium</taxon>
    </lineage>
</organism>
<feature type="domain" description="Recombinase" evidence="2">
    <location>
        <begin position="155"/>
        <end position="287"/>
    </location>
</feature>
<dbReference type="Pfam" id="PF00239">
    <property type="entry name" value="Resolvase"/>
    <property type="match status" value="1"/>
</dbReference>
<dbReference type="SUPFAM" id="SSF53041">
    <property type="entry name" value="Resolvase-like"/>
    <property type="match status" value="1"/>
</dbReference>
<dbReference type="Proteomes" id="UP000216024">
    <property type="component" value="Unassembled WGS sequence"/>
</dbReference>
<dbReference type="PANTHER" id="PTHR30461:SF23">
    <property type="entry name" value="DNA RECOMBINASE-RELATED"/>
    <property type="match status" value="1"/>
</dbReference>
<dbReference type="Pfam" id="PF13408">
    <property type="entry name" value="Zn_ribbon_recom"/>
    <property type="match status" value="1"/>
</dbReference>
<evidence type="ECO:0000313" key="4">
    <source>
        <dbReference type="Proteomes" id="UP000216024"/>
    </source>
</evidence>
<dbReference type="AlphaFoldDB" id="A0A267MM62"/>
<dbReference type="Pfam" id="PF07508">
    <property type="entry name" value="Recombinase"/>
    <property type="match status" value="1"/>
</dbReference>
<proteinExistence type="predicted"/>
<dbReference type="InterPro" id="IPR006119">
    <property type="entry name" value="Resolv_N"/>
</dbReference>
<evidence type="ECO:0000313" key="3">
    <source>
        <dbReference type="EMBL" id="PAB59965.1"/>
    </source>
</evidence>
<evidence type="ECO:0000259" key="2">
    <source>
        <dbReference type="PROSITE" id="PS51737"/>
    </source>
</evidence>
<dbReference type="CDD" id="cd00338">
    <property type="entry name" value="Ser_Recombinase"/>
    <property type="match status" value="1"/>
</dbReference>
<evidence type="ECO:0008006" key="5">
    <source>
        <dbReference type="Google" id="ProtNLM"/>
    </source>
</evidence>
<gene>
    <name evidence="3" type="ORF">CCE28_08410</name>
</gene>
<comment type="caution">
    <text evidence="3">The sequence shown here is derived from an EMBL/GenBank/DDBJ whole genome shotgun (WGS) entry which is preliminary data.</text>
</comment>
<evidence type="ECO:0000259" key="1">
    <source>
        <dbReference type="PROSITE" id="PS51736"/>
    </source>
</evidence>
<dbReference type="InterPro" id="IPR011109">
    <property type="entry name" value="DNA_bind_recombinase_dom"/>
</dbReference>
<dbReference type="GO" id="GO:0003677">
    <property type="term" value="F:DNA binding"/>
    <property type="evidence" value="ECO:0007669"/>
    <property type="project" value="InterPro"/>
</dbReference>
<name>A0A267MM62_9FIRM</name>
<dbReference type="PROSITE" id="PS51737">
    <property type="entry name" value="RECOMBINASE_DNA_BIND"/>
    <property type="match status" value="1"/>
</dbReference>
<dbReference type="GO" id="GO:0000150">
    <property type="term" value="F:DNA strand exchange activity"/>
    <property type="evidence" value="ECO:0007669"/>
    <property type="project" value="InterPro"/>
</dbReference>
<dbReference type="InterPro" id="IPR025827">
    <property type="entry name" value="Zn_ribbon_recom_dom"/>
</dbReference>
<dbReference type="OrthoDB" id="9804620at2"/>
<feature type="domain" description="Resolvase/invertase-type recombinase catalytic" evidence="1">
    <location>
        <begin position="2"/>
        <end position="147"/>
    </location>
</feature>
<reference evidence="3 4" key="1">
    <citation type="submission" date="2017-06" db="EMBL/GenBank/DDBJ databases">
        <title>Draft genome sequence of anaerobic fermentative bacterium Anaeromicrobium sediminis DY2726D isolated from West Pacific Ocean sediments.</title>
        <authorList>
            <person name="Zeng X."/>
        </authorList>
    </citation>
    <scope>NUCLEOTIDE SEQUENCE [LARGE SCALE GENOMIC DNA]</scope>
    <source>
        <strain evidence="3 4">DY2726D</strain>
    </source>
</reference>
<dbReference type="PROSITE" id="PS51736">
    <property type="entry name" value="RECOMBINASES_3"/>
    <property type="match status" value="1"/>
</dbReference>
<dbReference type="InterPro" id="IPR036162">
    <property type="entry name" value="Resolvase-like_N_sf"/>
</dbReference>
<dbReference type="EMBL" id="NIBG01000005">
    <property type="protein sequence ID" value="PAB59965.1"/>
    <property type="molecule type" value="Genomic_DNA"/>
</dbReference>